<dbReference type="RefSeq" id="WP_096831165.1">
    <property type="nucleotide sequence ID" value="NZ_NXIB02000033.1"/>
</dbReference>
<sequence>MTDNHLVIGKQISQQQSLVSIYWDYQNIPDKKLANNLLLLGNSLGYVVNKKAYDYWEKDHKVYQENKRTLVNLGWECVNVFQTIKNAADFSLLFDCSGEAAISPYSHTFIIGSGDGYNEILIPKLQDKGKKVIIVARRDSENKNLERLANEFYFLDELPKLLESYKLAA</sequence>
<proteinExistence type="predicted"/>
<dbReference type="Gene3D" id="3.40.50.1010">
    <property type="entry name" value="5'-nuclease"/>
    <property type="match status" value="1"/>
</dbReference>
<accession>A0A2G4F2L2</accession>
<protein>
    <submittedName>
        <fullName evidence="2">NYN domain-containing protein</fullName>
    </submittedName>
</protein>
<dbReference type="Pfam" id="PF01936">
    <property type="entry name" value="NYN"/>
    <property type="match status" value="1"/>
</dbReference>
<dbReference type="EMBL" id="NXIB02000033">
    <property type="protein sequence ID" value="PHX56014.1"/>
    <property type="molecule type" value="Genomic_DNA"/>
</dbReference>
<comment type="caution">
    <text evidence="2">The sequence shown here is derived from an EMBL/GenBank/DDBJ whole genome shotgun (WGS) entry which is preliminary data.</text>
</comment>
<keyword evidence="3" id="KW-1185">Reference proteome</keyword>
<evidence type="ECO:0000313" key="2">
    <source>
        <dbReference type="EMBL" id="PHX56014.1"/>
    </source>
</evidence>
<dbReference type="GO" id="GO:0004540">
    <property type="term" value="F:RNA nuclease activity"/>
    <property type="evidence" value="ECO:0007669"/>
    <property type="project" value="InterPro"/>
</dbReference>
<dbReference type="InterPro" id="IPR021139">
    <property type="entry name" value="NYN"/>
</dbReference>
<reference evidence="2" key="1">
    <citation type="submission" date="2017-10" db="EMBL/GenBank/DDBJ databases">
        <title>Draft genome sequence of the planktic cyanobacteria Tychonema bourrellyi isolated from alpine lentic freshwater.</title>
        <authorList>
            <person name="Tett A."/>
            <person name="Armanini F."/>
            <person name="Asnicar F."/>
            <person name="Boscaini A."/>
            <person name="Pasolli E."/>
            <person name="Zolfo M."/>
            <person name="Donati C."/>
            <person name="Salmaso N."/>
            <person name="Segata N."/>
        </authorList>
    </citation>
    <scope>NUCLEOTIDE SEQUENCE</scope>
    <source>
        <strain evidence="2">FEM_GT703</strain>
    </source>
</reference>
<name>A0A2G4F2L2_9CYAN</name>
<dbReference type="AlphaFoldDB" id="A0A2G4F2L2"/>
<feature type="domain" description="NYN" evidence="1">
    <location>
        <begin position="19"/>
        <end position="156"/>
    </location>
</feature>
<gene>
    <name evidence="2" type="ORF">CP500_007610</name>
</gene>
<evidence type="ECO:0000259" key="1">
    <source>
        <dbReference type="Pfam" id="PF01936"/>
    </source>
</evidence>
<dbReference type="Proteomes" id="UP000226442">
    <property type="component" value="Unassembled WGS sequence"/>
</dbReference>
<organism evidence="2 3">
    <name type="scientific">Tychonema bourrellyi FEM_GT703</name>
    <dbReference type="NCBI Taxonomy" id="2040638"/>
    <lineage>
        <taxon>Bacteria</taxon>
        <taxon>Bacillati</taxon>
        <taxon>Cyanobacteriota</taxon>
        <taxon>Cyanophyceae</taxon>
        <taxon>Oscillatoriophycideae</taxon>
        <taxon>Oscillatoriales</taxon>
        <taxon>Microcoleaceae</taxon>
        <taxon>Tychonema</taxon>
    </lineage>
</organism>
<dbReference type="OrthoDB" id="461172at2"/>
<evidence type="ECO:0000313" key="3">
    <source>
        <dbReference type="Proteomes" id="UP000226442"/>
    </source>
</evidence>